<keyword evidence="2" id="KW-1185">Reference proteome</keyword>
<accession>A0A8S1GT60</accession>
<sequence length="104" mass="11267">MSGSPTPPIHPRLSSACSIVYLSQTENFESRAVAQQAVCLSTVQRVISSIPVAIQPRGLRSFDSGISNKVGYVTRVNPLIITDIRIGPCLDLGPLKRSEEEEES</sequence>
<dbReference type="AlphaFoldDB" id="A0A8S1GT60"/>
<gene>
    <name evidence="1" type="ORF">CAUJ_LOCUS1917</name>
</gene>
<comment type="caution">
    <text evidence="1">The sequence shown here is derived from an EMBL/GenBank/DDBJ whole genome shotgun (WGS) entry which is preliminary data.</text>
</comment>
<evidence type="ECO:0000313" key="1">
    <source>
        <dbReference type="EMBL" id="CAD6185998.1"/>
    </source>
</evidence>
<evidence type="ECO:0000313" key="2">
    <source>
        <dbReference type="Proteomes" id="UP000835052"/>
    </source>
</evidence>
<proteinExistence type="predicted"/>
<name>A0A8S1GT60_9PELO</name>
<dbReference type="EMBL" id="CAJGYM010000003">
    <property type="protein sequence ID" value="CAD6185998.1"/>
    <property type="molecule type" value="Genomic_DNA"/>
</dbReference>
<dbReference type="Proteomes" id="UP000835052">
    <property type="component" value="Unassembled WGS sequence"/>
</dbReference>
<reference evidence="1" key="1">
    <citation type="submission" date="2020-10" db="EMBL/GenBank/DDBJ databases">
        <authorList>
            <person name="Kikuchi T."/>
        </authorList>
    </citation>
    <scope>NUCLEOTIDE SEQUENCE</scope>
    <source>
        <strain evidence="1">NKZ352</strain>
    </source>
</reference>
<protein>
    <submittedName>
        <fullName evidence="1">Uncharacterized protein</fullName>
    </submittedName>
</protein>
<organism evidence="1 2">
    <name type="scientific">Caenorhabditis auriculariae</name>
    <dbReference type="NCBI Taxonomy" id="2777116"/>
    <lineage>
        <taxon>Eukaryota</taxon>
        <taxon>Metazoa</taxon>
        <taxon>Ecdysozoa</taxon>
        <taxon>Nematoda</taxon>
        <taxon>Chromadorea</taxon>
        <taxon>Rhabditida</taxon>
        <taxon>Rhabditina</taxon>
        <taxon>Rhabditomorpha</taxon>
        <taxon>Rhabditoidea</taxon>
        <taxon>Rhabditidae</taxon>
        <taxon>Peloderinae</taxon>
        <taxon>Caenorhabditis</taxon>
    </lineage>
</organism>